<organism evidence="3 4">
    <name type="scientific">Araneus ventricosus</name>
    <name type="common">Orbweaver spider</name>
    <name type="synonym">Epeira ventricosa</name>
    <dbReference type="NCBI Taxonomy" id="182803"/>
    <lineage>
        <taxon>Eukaryota</taxon>
        <taxon>Metazoa</taxon>
        <taxon>Ecdysozoa</taxon>
        <taxon>Arthropoda</taxon>
        <taxon>Chelicerata</taxon>
        <taxon>Arachnida</taxon>
        <taxon>Araneae</taxon>
        <taxon>Araneomorphae</taxon>
        <taxon>Entelegynae</taxon>
        <taxon>Araneoidea</taxon>
        <taxon>Araneidae</taxon>
        <taxon>Araneus</taxon>
    </lineage>
</organism>
<gene>
    <name evidence="3" type="ORF">AVEN_160452_1</name>
    <name evidence="2" type="ORF">AVEN_23521_1</name>
</gene>
<keyword evidence="4" id="KW-1185">Reference proteome</keyword>
<evidence type="ECO:0000256" key="1">
    <source>
        <dbReference type="SAM" id="MobiDB-lite"/>
    </source>
</evidence>
<dbReference type="EMBL" id="BGPR01050234">
    <property type="protein sequence ID" value="GBO27249.1"/>
    <property type="molecule type" value="Genomic_DNA"/>
</dbReference>
<evidence type="ECO:0000313" key="4">
    <source>
        <dbReference type="Proteomes" id="UP000499080"/>
    </source>
</evidence>
<evidence type="ECO:0000313" key="2">
    <source>
        <dbReference type="EMBL" id="GBO27249.1"/>
    </source>
</evidence>
<evidence type="ECO:0000313" key="3">
    <source>
        <dbReference type="EMBL" id="GBO27254.1"/>
    </source>
</evidence>
<dbReference type="Proteomes" id="UP000499080">
    <property type="component" value="Unassembled WGS sequence"/>
</dbReference>
<accession>A0A4Y2VSQ3</accession>
<comment type="caution">
    <text evidence="3">The sequence shown here is derived from an EMBL/GenBank/DDBJ whole genome shotgun (WGS) entry which is preliminary data.</text>
</comment>
<sequence length="103" mass="11614">MDRRELSAPKNEGRRGGLAFPSMPSRCLLPSNKCNSRIESSSASWAQDAIKDTETLSKAGKRAMKKRRGMAPVAQRIVLKHYKLSGIHIDSLWGERYRSVQEK</sequence>
<dbReference type="EMBL" id="BGPR01050238">
    <property type="protein sequence ID" value="GBO27254.1"/>
    <property type="molecule type" value="Genomic_DNA"/>
</dbReference>
<name>A0A4Y2VSQ3_ARAVE</name>
<proteinExistence type="predicted"/>
<protein>
    <submittedName>
        <fullName evidence="3">Uncharacterized protein</fullName>
    </submittedName>
</protein>
<dbReference type="AlphaFoldDB" id="A0A4Y2VSQ3"/>
<feature type="compositionally biased region" description="Basic and acidic residues" evidence="1">
    <location>
        <begin position="1"/>
        <end position="15"/>
    </location>
</feature>
<reference evidence="3 4" key="1">
    <citation type="journal article" date="2019" name="Sci. Rep.">
        <title>Orb-weaving spider Araneus ventricosus genome elucidates the spidroin gene catalogue.</title>
        <authorList>
            <person name="Kono N."/>
            <person name="Nakamura H."/>
            <person name="Ohtoshi R."/>
            <person name="Moran D.A.P."/>
            <person name="Shinohara A."/>
            <person name="Yoshida Y."/>
            <person name="Fujiwara M."/>
            <person name="Mori M."/>
            <person name="Tomita M."/>
            <person name="Arakawa K."/>
        </authorList>
    </citation>
    <scope>NUCLEOTIDE SEQUENCE [LARGE SCALE GENOMIC DNA]</scope>
</reference>
<feature type="region of interest" description="Disordered" evidence="1">
    <location>
        <begin position="1"/>
        <end position="22"/>
    </location>
</feature>